<dbReference type="AlphaFoldDB" id="A0A4R1SAL4"/>
<gene>
    <name evidence="3" type="ORF">EDC14_1002270</name>
</gene>
<reference evidence="3 4" key="1">
    <citation type="submission" date="2019-03" db="EMBL/GenBank/DDBJ databases">
        <title>Genomic Encyclopedia of Type Strains, Phase IV (KMG-IV): sequencing the most valuable type-strain genomes for metagenomic binning, comparative biology and taxonomic classification.</title>
        <authorList>
            <person name="Goeker M."/>
        </authorList>
    </citation>
    <scope>NUCLEOTIDE SEQUENCE [LARGE SCALE GENOMIC DNA]</scope>
    <source>
        <strain evidence="3 4">LX-B</strain>
    </source>
</reference>
<dbReference type="EMBL" id="SLUN01000002">
    <property type="protein sequence ID" value="TCL76511.1"/>
    <property type="molecule type" value="Genomic_DNA"/>
</dbReference>
<dbReference type="InterPro" id="IPR054718">
    <property type="entry name" value="YhfS-like_C"/>
</dbReference>
<dbReference type="GO" id="GO:0071269">
    <property type="term" value="P:L-homocysteine biosynthetic process"/>
    <property type="evidence" value="ECO:0007669"/>
    <property type="project" value="TreeGrafter"/>
</dbReference>
<name>A0A4R1SAL4_HYDET</name>
<keyword evidence="4" id="KW-1185">Reference proteome</keyword>
<feature type="domain" description="YhfS-like C-terminal" evidence="2">
    <location>
        <begin position="255"/>
        <end position="355"/>
    </location>
</feature>
<dbReference type="Proteomes" id="UP000295008">
    <property type="component" value="Unassembled WGS sequence"/>
</dbReference>
<protein>
    <submittedName>
        <fullName evidence="3">Aminotransferase class V</fullName>
    </submittedName>
</protein>
<dbReference type="SUPFAM" id="SSF53383">
    <property type="entry name" value="PLP-dependent transferases"/>
    <property type="match status" value="1"/>
</dbReference>
<dbReference type="Gene3D" id="3.40.640.10">
    <property type="entry name" value="Type I PLP-dependent aspartate aminotransferase-like (Major domain)"/>
    <property type="match status" value="1"/>
</dbReference>
<dbReference type="InterPro" id="IPR015421">
    <property type="entry name" value="PyrdxlP-dep_Trfase_major"/>
</dbReference>
<dbReference type="GO" id="GO:0004124">
    <property type="term" value="F:cysteine synthase activity"/>
    <property type="evidence" value="ECO:0007669"/>
    <property type="project" value="TreeGrafter"/>
</dbReference>
<evidence type="ECO:0000313" key="4">
    <source>
        <dbReference type="Proteomes" id="UP000295008"/>
    </source>
</evidence>
<dbReference type="PANTHER" id="PTHR43797:SF2">
    <property type="entry name" value="HOMOCYSTEINE_CYSTEINE SYNTHASE"/>
    <property type="match status" value="1"/>
</dbReference>
<accession>A0A4R1SAL4</accession>
<sequence length="364" mass="39320">MNVYPLPAIDLEQAMAFQFRLVDLIHRNFEGAQFLQGGDYGLVPETGRPAFTARVERVIAQFFEAEDAALVRGAGTGAIRSVLNAMVPSGSRILLHRAPVYPTTRTTIEAMGLQPVTADYNDLASLDAQELSGVGAALVQSSRQQPEDRYDLGEVIRRLKTLRPELMILVDDNYVVMKVPRIGAQLGADASAFSLFKLLGPPGIGCVVGARTVVERIRDRNYSGGGQVQGGEAMEALRALVYAPVALAIQARVGEEIVARLNRGEVPGVKAAWIANAQSRVVLVELEQPVAPKVLAHSAKLGAAPYPVGAESRYEIAAMFYRVSGTFLKANPDWAHTLIRINPMRAGADTVIRVLREALAQVVD</sequence>
<evidence type="ECO:0000313" key="3">
    <source>
        <dbReference type="EMBL" id="TCL76511.1"/>
    </source>
</evidence>
<dbReference type="OrthoDB" id="9787096at2"/>
<keyword evidence="3" id="KW-0032">Aminotransferase</keyword>
<dbReference type="GO" id="GO:0005737">
    <property type="term" value="C:cytoplasm"/>
    <property type="evidence" value="ECO:0007669"/>
    <property type="project" value="TreeGrafter"/>
</dbReference>
<evidence type="ECO:0000259" key="2">
    <source>
        <dbReference type="Pfam" id="PF22475"/>
    </source>
</evidence>
<dbReference type="InterPro" id="IPR015424">
    <property type="entry name" value="PyrdxlP-dep_Trfase"/>
</dbReference>
<dbReference type="Gene3D" id="3.90.1150.130">
    <property type="match status" value="1"/>
</dbReference>
<feature type="domain" description="Aminotransferase class V" evidence="1">
    <location>
        <begin position="154"/>
        <end position="225"/>
    </location>
</feature>
<evidence type="ECO:0000259" key="1">
    <source>
        <dbReference type="Pfam" id="PF00266"/>
    </source>
</evidence>
<dbReference type="InterPro" id="IPR006235">
    <property type="entry name" value="OAc-hSer/O-AcSer_sulfhydrylase"/>
</dbReference>
<dbReference type="GO" id="GO:0006535">
    <property type="term" value="P:cysteine biosynthetic process from serine"/>
    <property type="evidence" value="ECO:0007669"/>
    <property type="project" value="TreeGrafter"/>
</dbReference>
<proteinExistence type="predicted"/>
<dbReference type="Pfam" id="PF22475">
    <property type="entry name" value="YhfS-like_C"/>
    <property type="match status" value="1"/>
</dbReference>
<dbReference type="GO" id="GO:0008483">
    <property type="term" value="F:transaminase activity"/>
    <property type="evidence" value="ECO:0007669"/>
    <property type="project" value="UniProtKB-KW"/>
</dbReference>
<dbReference type="GO" id="GO:0003961">
    <property type="term" value="F:O-acetylhomoserine aminocarboxypropyltransferase activity"/>
    <property type="evidence" value="ECO:0007669"/>
    <property type="project" value="TreeGrafter"/>
</dbReference>
<keyword evidence="3" id="KW-0808">Transferase</keyword>
<dbReference type="PANTHER" id="PTHR43797">
    <property type="entry name" value="HOMOCYSTEINE/CYSTEINE SYNTHASE"/>
    <property type="match status" value="1"/>
</dbReference>
<dbReference type="Pfam" id="PF00266">
    <property type="entry name" value="Aminotran_5"/>
    <property type="match status" value="1"/>
</dbReference>
<dbReference type="InterPro" id="IPR000192">
    <property type="entry name" value="Aminotrans_V_dom"/>
</dbReference>
<organism evidence="3 4">
    <name type="scientific">Hydrogenispora ethanolica</name>
    <dbReference type="NCBI Taxonomy" id="1082276"/>
    <lineage>
        <taxon>Bacteria</taxon>
        <taxon>Bacillati</taxon>
        <taxon>Bacillota</taxon>
        <taxon>Hydrogenispora</taxon>
    </lineage>
</organism>
<dbReference type="RefSeq" id="WP_132012682.1">
    <property type="nucleotide sequence ID" value="NZ_SLUN01000002.1"/>
</dbReference>
<comment type="caution">
    <text evidence="3">The sequence shown here is derived from an EMBL/GenBank/DDBJ whole genome shotgun (WGS) entry which is preliminary data.</text>
</comment>